<dbReference type="GeneID" id="71987245"/>
<evidence type="ECO:0000313" key="2">
    <source>
        <dbReference type="Proteomes" id="UP000756132"/>
    </source>
</evidence>
<keyword evidence="2" id="KW-1185">Reference proteome</keyword>
<dbReference type="OrthoDB" id="5422698at2759"/>
<name>A0A9Q8UQA1_PASFU</name>
<dbReference type="EMBL" id="CP090168">
    <property type="protein sequence ID" value="UJO18699.1"/>
    <property type="molecule type" value="Genomic_DNA"/>
</dbReference>
<dbReference type="AlphaFoldDB" id="A0A9Q8UQA1"/>
<gene>
    <name evidence="1" type="ORF">CLAFUR5_07367</name>
</gene>
<reference evidence="1" key="1">
    <citation type="submission" date="2021-12" db="EMBL/GenBank/DDBJ databases">
        <authorList>
            <person name="Zaccaron A."/>
            <person name="Stergiopoulos I."/>
        </authorList>
    </citation>
    <scope>NUCLEOTIDE SEQUENCE</scope>
    <source>
        <strain evidence="1">Race5_Kim</strain>
    </source>
</reference>
<dbReference type="Proteomes" id="UP000756132">
    <property type="component" value="Chromosome 6"/>
</dbReference>
<dbReference type="KEGG" id="ffu:CLAFUR5_07367"/>
<organism evidence="1 2">
    <name type="scientific">Passalora fulva</name>
    <name type="common">Tomato leaf mold</name>
    <name type="synonym">Cladosporium fulvum</name>
    <dbReference type="NCBI Taxonomy" id="5499"/>
    <lineage>
        <taxon>Eukaryota</taxon>
        <taxon>Fungi</taxon>
        <taxon>Dikarya</taxon>
        <taxon>Ascomycota</taxon>
        <taxon>Pezizomycotina</taxon>
        <taxon>Dothideomycetes</taxon>
        <taxon>Dothideomycetidae</taxon>
        <taxon>Mycosphaerellales</taxon>
        <taxon>Mycosphaerellaceae</taxon>
        <taxon>Fulvia</taxon>
    </lineage>
</organism>
<accession>A0A9Q8UQA1</accession>
<proteinExistence type="predicted"/>
<evidence type="ECO:0000313" key="1">
    <source>
        <dbReference type="EMBL" id="UJO18699.1"/>
    </source>
</evidence>
<reference evidence="1" key="2">
    <citation type="journal article" date="2022" name="Microb. Genom.">
        <title>A chromosome-scale genome assembly of the tomato pathogen Cladosporium fulvum reveals a compartmentalized genome architecture and the presence of a dispensable chromosome.</title>
        <authorList>
            <person name="Zaccaron A.Z."/>
            <person name="Chen L.H."/>
            <person name="Samaras A."/>
            <person name="Stergiopoulos I."/>
        </authorList>
    </citation>
    <scope>NUCLEOTIDE SEQUENCE</scope>
    <source>
        <strain evidence="1">Race5_Kim</strain>
    </source>
</reference>
<protein>
    <submittedName>
        <fullName evidence="1">Uncharacterized protein</fullName>
    </submittedName>
</protein>
<dbReference type="RefSeq" id="XP_047763065.1">
    <property type="nucleotide sequence ID" value="XM_047906515.1"/>
</dbReference>
<sequence length="244" mass="27085">MLPARELVRCASRMEVELDETLCHTKRPAMNYLATTYTESSPAANTLTYLMTIQHFPNIKSAFGSLLAAVLASRVTARPGMARDQTPIAHFFDDPRTNAVPGNNNATYGPVPKAEQIFTIEFLEIAPLPMPVDRYTFFWLRGLIAPQHVPALNKDALSHTTITLDQRPSNEEPDPTRASTLPLKTIARPELAGHFAIRGPEGKYLDYLSAEGKNDLLAEMLFLAMFMEEGEYTFDVVARLADGT</sequence>